<dbReference type="InterPro" id="IPR014942">
    <property type="entry name" value="AbiEii"/>
</dbReference>
<dbReference type="Pfam" id="PF08843">
    <property type="entry name" value="AbiEii"/>
    <property type="match status" value="1"/>
</dbReference>
<sequence>MVLSYGDQEANIKIDISRKIWKANKYDIVDFYGTDIKVQSKATLFTNKLVALSERFTNRDIYDVYFFFTNLFDIDEDIVYERTGQSLKTLLQKILQKLE</sequence>
<comment type="caution">
    <text evidence="1">The sequence shown here is derived from an EMBL/GenBank/DDBJ whole genome shotgun (WGS) entry which is preliminary data.</text>
</comment>
<dbReference type="EMBL" id="MWDB01000008">
    <property type="protein sequence ID" value="OQB41922.1"/>
    <property type="molecule type" value="Genomic_DNA"/>
</dbReference>
<proteinExistence type="predicted"/>
<evidence type="ECO:0000313" key="1">
    <source>
        <dbReference type="EMBL" id="OQB41922.1"/>
    </source>
</evidence>
<dbReference type="AlphaFoldDB" id="A0A1V5ZPN1"/>
<accession>A0A1V5ZPN1</accession>
<organism evidence="1">
    <name type="scientific">candidate division CPR1 bacterium ADurb.Bin160</name>
    <dbReference type="NCBI Taxonomy" id="1852826"/>
    <lineage>
        <taxon>Bacteria</taxon>
        <taxon>candidate division CPR1</taxon>
    </lineage>
</organism>
<dbReference type="Proteomes" id="UP000485621">
    <property type="component" value="Unassembled WGS sequence"/>
</dbReference>
<protein>
    <submittedName>
        <fullName evidence="1">Uncharacterized protein</fullName>
    </submittedName>
</protein>
<reference evidence="1" key="1">
    <citation type="submission" date="2017-02" db="EMBL/GenBank/DDBJ databases">
        <title>Delving into the versatile metabolic prowess of the omnipresent phylum Bacteroidetes.</title>
        <authorList>
            <person name="Nobu M.K."/>
            <person name="Mei R."/>
            <person name="Narihiro T."/>
            <person name="Kuroda K."/>
            <person name="Liu W.-T."/>
        </authorList>
    </citation>
    <scope>NUCLEOTIDE SEQUENCE</scope>
    <source>
        <strain evidence="1">ADurb.Bin160</strain>
    </source>
</reference>
<gene>
    <name evidence="1" type="ORF">BWY04_00535</name>
</gene>
<name>A0A1V5ZPN1_9BACT</name>